<keyword evidence="2" id="KW-1185">Reference proteome</keyword>
<protein>
    <submittedName>
        <fullName evidence="1">Uncharacterized protein</fullName>
    </submittedName>
</protein>
<proteinExistence type="predicted"/>
<accession>A0A5C8UPE3</accession>
<evidence type="ECO:0000313" key="2">
    <source>
        <dbReference type="Proteomes" id="UP000321379"/>
    </source>
</evidence>
<reference evidence="1 2" key="1">
    <citation type="submission" date="2019-08" db="EMBL/GenBank/DDBJ databases">
        <title>Bacterial whole genome sequence for Glaciihabitans sp. CHu50b-6-2.</title>
        <authorList>
            <person name="Jin L."/>
        </authorList>
    </citation>
    <scope>NUCLEOTIDE SEQUENCE [LARGE SCALE GENOMIC DNA]</scope>
    <source>
        <strain evidence="1 2">CHu50b-6-2</strain>
    </source>
</reference>
<name>A0A5C8UPE3_9MICO</name>
<organism evidence="1 2">
    <name type="scientific">Lacisediminihabitans profunda</name>
    <dbReference type="NCBI Taxonomy" id="2594790"/>
    <lineage>
        <taxon>Bacteria</taxon>
        <taxon>Bacillati</taxon>
        <taxon>Actinomycetota</taxon>
        <taxon>Actinomycetes</taxon>
        <taxon>Micrococcales</taxon>
        <taxon>Microbacteriaceae</taxon>
        <taxon>Lacisediminihabitans</taxon>
    </lineage>
</organism>
<dbReference type="AlphaFoldDB" id="A0A5C8UPE3"/>
<dbReference type="EMBL" id="VRMG01000008">
    <property type="protein sequence ID" value="TXN29764.1"/>
    <property type="molecule type" value="Genomic_DNA"/>
</dbReference>
<gene>
    <name evidence="1" type="ORF">FVP33_11480</name>
</gene>
<dbReference type="RefSeq" id="WP_147783808.1">
    <property type="nucleotide sequence ID" value="NZ_VRMG01000008.1"/>
</dbReference>
<comment type="caution">
    <text evidence="1">The sequence shown here is derived from an EMBL/GenBank/DDBJ whole genome shotgun (WGS) entry which is preliminary data.</text>
</comment>
<dbReference type="Proteomes" id="UP000321379">
    <property type="component" value="Unassembled WGS sequence"/>
</dbReference>
<evidence type="ECO:0000313" key="1">
    <source>
        <dbReference type="EMBL" id="TXN29764.1"/>
    </source>
</evidence>
<sequence>MRFSAEFGVERSAVDDWFDCELTTDTPLYVDPFLVFEDHDSYWSDSRKSVIEFFDLALAFVRMADGDETSPHWLKALRMLRFPEPSEFALGLSMGHPKGSGAGFKYARKMTEALDLLSSRGINQVEHIQTFSLFCEGLGVDRISDIFCDITKSKFIDYTRQVAERHAIPTEEVPVRSLSWGKSTGRWDMGRVSLPKSPVTGEGVLLVPRRFLKDIPVVTPESFWTWADTMAGPDLRSELNYELNIELSKSERKEAGYKAAWRRPDLVVDYLAEAAATNDAPYDTEADPKLLVDWAEAGRNAAALQQPIPSLTNEDAFAEWVTVLAEEFQHAVEQTDLWRALWNDSLSKPRPEKIVQAIAGMLFAAHCKFADVDITRESNLGRGPVDFKFSQGWRKRALLEVKLIPSTHFFSGASKQLPQYMTTERASIGVYLCVGYTDADFAPDRLRPIEDTMRSLRQQSGWHLEVIYVDARPGTKKSASTL</sequence>